<sequence length="232" mass="26036">MAPKRDERRVTLYGVKISSRPRPFSGSGGSIEGRHEPFTNECIKCGHELKIELHAKAKLLYKLESVEKCTISTASCTNCLIPIYPNHYTYGKRGEDCFVTPIYNHLAVDPNYCEQQQAHSEELKKMFKKQQGVTASHVPQRTSTMKDVKPPTKSATTGVRTRSKAKKEEENKFEKDIDKRAFEGIQPNDLCNVHRDGITSSGKISSFGFLATFLNCKVIVGFDELLMAEGSE</sequence>
<comment type="caution">
    <text evidence="2">The sequence shown here is derived from an EMBL/GenBank/DDBJ whole genome shotgun (WGS) entry which is preliminary data.</text>
</comment>
<protein>
    <submittedName>
        <fullName evidence="2">Uncharacterized protein</fullName>
    </submittedName>
</protein>
<feature type="region of interest" description="Disordered" evidence="1">
    <location>
        <begin position="134"/>
        <end position="172"/>
    </location>
</feature>
<evidence type="ECO:0000313" key="2">
    <source>
        <dbReference type="EMBL" id="CAF1070857.1"/>
    </source>
</evidence>
<dbReference type="Proteomes" id="UP000682733">
    <property type="component" value="Unassembled WGS sequence"/>
</dbReference>
<dbReference type="EMBL" id="CAJOBA010008728">
    <property type="protein sequence ID" value="CAF3835197.1"/>
    <property type="molecule type" value="Genomic_DNA"/>
</dbReference>
<reference evidence="2" key="1">
    <citation type="submission" date="2021-02" db="EMBL/GenBank/DDBJ databases">
        <authorList>
            <person name="Nowell W R."/>
        </authorList>
    </citation>
    <scope>NUCLEOTIDE SEQUENCE</scope>
</reference>
<dbReference type="EMBL" id="CAJNOK010008712">
    <property type="protein sequence ID" value="CAF1070857.1"/>
    <property type="molecule type" value="Genomic_DNA"/>
</dbReference>
<dbReference type="Proteomes" id="UP000677228">
    <property type="component" value="Unassembled WGS sequence"/>
</dbReference>
<name>A0A8S2DWC4_9BILA</name>
<proteinExistence type="predicted"/>
<feature type="compositionally biased region" description="Polar residues" evidence="1">
    <location>
        <begin position="134"/>
        <end position="143"/>
    </location>
</feature>
<dbReference type="AlphaFoldDB" id="A0A8S2DWC4"/>
<evidence type="ECO:0000256" key="1">
    <source>
        <dbReference type="SAM" id="MobiDB-lite"/>
    </source>
</evidence>
<organism evidence="2 4">
    <name type="scientific">Didymodactylos carnosus</name>
    <dbReference type="NCBI Taxonomy" id="1234261"/>
    <lineage>
        <taxon>Eukaryota</taxon>
        <taxon>Metazoa</taxon>
        <taxon>Spiralia</taxon>
        <taxon>Gnathifera</taxon>
        <taxon>Rotifera</taxon>
        <taxon>Eurotatoria</taxon>
        <taxon>Bdelloidea</taxon>
        <taxon>Philodinida</taxon>
        <taxon>Philodinidae</taxon>
        <taxon>Didymodactylos</taxon>
    </lineage>
</organism>
<evidence type="ECO:0000313" key="3">
    <source>
        <dbReference type="EMBL" id="CAF3835197.1"/>
    </source>
</evidence>
<accession>A0A8S2DWC4</accession>
<gene>
    <name evidence="2" type="ORF">OVA965_LOCUS17885</name>
    <name evidence="3" type="ORF">TMI583_LOCUS17896</name>
</gene>
<evidence type="ECO:0000313" key="4">
    <source>
        <dbReference type="Proteomes" id="UP000677228"/>
    </source>
</evidence>